<dbReference type="HOGENOM" id="CLU_065495_0_0_1"/>
<evidence type="ECO:0000256" key="4">
    <source>
        <dbReference type="ARBA" id="ARBA00023069"/>
    </source>
</evidence>
<dbReference type="Pfam" id="PF17213">
    <property type="entry name" value="Hydin_ADK"/>
    <property type="match status" value="1"/>
</dbReference>
<dbReference type="InterPro" id="IPR033305">
    <property type="entry name" value="Hydin-like"/>
</dbReference>
<dbReference type="InterPro" id="IPR027417">
    <property type="entry name" value="P-loop_NTPase"/>
</dbReference>
<protein>
    <submittedName>
        <fullName evidence="9 10">Uncharacterized protein</fullName>
    </submittedName>
</protein>
<gene>
    <name evidence="10" type="primary">20213515</name>
    <name evidence="9" type="ORF">HELRODRAFT_63512</name>
</gene>
<evidence type="ECO:0000256" key="3">
    <source>
        <dbReference type="ARBA" id="ARBA00022490"/>
    </source>
</evidence>
<feature type="region of interest" description="Disordered" evidence="6">
    <location>
        <begin position="237"/>
        <end position="269"/>
    </location>
</feature>
<dbReference type="Pfam" id="PF22544">
    <property type="entry name" value="HYDIN_VesB_CFA65-like_Ig"/>
    <property type="match status" value="1"/>
</dbReference>
<dbReference type="Proteomes" id="UP000015101">
    <property type="component" value="Unassembled WGS sequence"/>
</dbReference>
<reference evidence="9 11" key="2">
    <citation type="journal article" date="2013" name="Nature">
        <title>Insights into bilaterian evolution from three spiralian genomes.</title>
        <authorList>
            <person name="Simakov O."/>
            <person name="Marletaz F."/>
            <person name="Cho S.J."/>
            <person name="Edsinger-Gonzales E."/>
            <person name="Havlak P."/>
            <person name="Hellsten U."/>
            <person name="Kuo D.H."/>
            <person name="Larsson T."/>
            <person name="Lv J."/>
            <person name="Arendt D."/>
            <person name="Savage R."/>
            <person name="Osoegawa K."/>
            <person name="de Jong P."/>
            <person name="Grimwood J."/>
            <person name="Chapman J.A."/>
            <person name="Shapiro H."/>
            <person name="Aerts A."/>
            <person name="Otillar R.P."/>
            <person name="Terry A.Y."/>
            <person name="Boore J.L."/>
            <person name="Grigoriev I.V."/>
            <person name="Lindberg D.R."/>
            <person name="Seaver E.C."/>
            <person name="Weisblat D.A."/>
            <person name="Putnam N.H."/>
            <person name="Rokhsar D.S."/>
        </authorList>
    </citation>
    <scope>NUCLEOTIDE SEQUENCE</scope>
</reference>
<evidence type="ECO:0000313" key="9">
    <source>
        <dbReference type="EMBL" id="ESO12292.1"/>
    </source>
</evidence>
<evidence type="ECO:0000313" key="11">
    <source>
        <dbReference type="Proteomes" id="UP000015101"/>
    </source>
</evidence>
<proteinExistence type="predicted"/>
<keyword evidence="4" id="KW-0969">Cilium</keyword>
<dbReference type="EnsemblMetazoa" id="HelroT63512">
    <property type="protein sequence ID" value="HelroP63512"/>
    <property type="gene ID" value="HelroG63512"/>
</dbReference>
<dbReference type="PANTHER" id="PTHR23053">
    <property type="entry name" value="DLEC1 DELETED IN LUNG AND ESOPHAGEAL CANCER 1"/>
    <property type="match status" value="1"/>
</dbReference>
<dbReference type="EMBL" id="AMQM01000130">
    <property type="status" value="NOT_ANNOTATED_CDS"/>
    <property type="molecule type" value="Genomic_DNA"/>
</dbReference>
<reference evidence="10" key="3">
    <citation type="submission" date="2015-06" db="UniProtKB">
        <authorList>
            <consortium name="EnsemblMetazoa"/>
        </authorList>
    </citation>
    <scope>IDENTIFICATION</scope>
</reference>
<evidence type="ECO:0000256" key="2">
    <source>
        <dbReference type="ARBA" id="ARBA00004496"/>
    </source>
</evidence>
<dbReference type="InParanoid" id="T1FXG7"/>
<reference evidence="11" key="1">
    <citation type="submission" date="2012-12" db="EMBL/GenBank/DDBJ databases">
        <authorList>
            <person name="Hellsten U."/>
            <person name="Grimwood J."/>
            <person name="Chapman J.A."/>
            <person name="Shapiro H."/>
            <person name="Aerts A."/>
            <person name="Otillar R.P."/>
            <person name="Terry A.Y."/>
            <person name="Boore J.L."/>
            <person name="Simakov O."/>
            <person name="Marletaz F."/>
            <person name="Cho S.-J."/>
            <person name="Edsinger-Gonzales E."/>
            <person name="Havlak P."/>
            <person name="Kuo D.-H."/>
            <person name="Larsson T."/>
            <person name="Lv J."/>
            <person name="Arendt D."/>
            <person name="Savage R."/>
            <person name="Osoegawa K."/>
            <person name="de Jong P."/>
            <person name="Lindberg D.R."/>
            <person name="Seaver E.C."/>
            <person name="Weisblat D.A."/>
            <person name="Putnam N.H."/>
            <person name="Grigoriev I.V."/>
            <person name="Rokhsar D.S."/>
        </authorList>
    </citation>
    <scope>NUCLEOTIDE SEQUENCE</scope>
</reference>
<dbReference type="Gene3D" id="3.40.50.300">
    <property type="entry name" value="P-loop containing nucleotide triphosphate hydrolases"/>
    <property type="match status" value="1"/>
</dbReference>
<evidence type="ECO:0000256" key="1">
    <source>
        <dbReference type="ARBA" id="ARBA00004138"/>
    </source>
</evidence>
<feature type="domain" description="HYDIN/VesB/CFA65-like Ig-like" evidence="8">
    <location>
        <begin position="13"/>
        <end position="122"/>
    </location>
</feature>
<dbReference type="EMBL" id="KB095811">
    <property type="protein sequence ID" value="ESO12292.1"/>
    <property type="molecule type" value="Genomic_DNA"/>
</dbReference>
<dbReference type="InterPro" id="IPR013783">
    <property type="entry name" value="Ig-like_fold"/>
</dbReference>
<feature type="domain" description="Hydin adenylate kinase-like" evidence="7">
    <location>
        <begin position="336"/>
        <end position="389"/>
    </location>
</feature>
<accession>T1FXG7</accession>
<dbReference type="InterPro" id="IPR033768">
    <property type="entry name" value="Hydin_ADK"/>
</dbReference>
<comment type="subcellular location">
    <subcellularLocation>
        <location evidence="1">Cell projection</location>
        <location evidence="1">Cilium</location>
    </subcellularLocation>
    <subcellularLocation>
        <location evidence="2">Cytoplasm</location>
    </subcellularLocation>
</comment>
<dbReference type="eggNOG" id="ENOG502QTDZ">
    <property type="taxonomic scope" value="Eukaryota"/>
</dbReference>
<dbReference type="PANTHER" id="PTHR23053:SF0">
    <property type="entry name" value="HYDROCEPHALUS-INDUCING PROTEIN HOMOLOG"/>
    <property type="match status" value="1"/>
</dbReference>
<evidence type="ECO:0000313" key="10">
    <source>
        <dbReference type="EnsemblMetazoa" id="HelroP63512"/>
    </source>
</evidence>
<organism evidence="10 11">
    <name type="scientific">Helobdella robusta</name>
    <name type="common">Californian leech</name>
    <dbReference type="NCBI Taxonomy" id="6412"/>
    <lineage>
        <taxon>Eukaryota</taxon>
        <taxon>Metazoa</taxon>
        <taxon>Spiralia</taxon>
        <taxon>Lophotrochozoa</taxon>
        <taxon>Annelida</taxon>
        <taxon>Clitellata</taxon>
        <taxon>Hirudinea</taxon>
        <taxon>Rhynchobdellida</taxon>
        <taxon>Glossiphoniidae</taxon>
        <taxon>Helobdella</taxon>
    </lineage>
</organism>
<dbReference type="KEGG" id="hro:HELRODRAFT_63512"/>
<keyword evidence="3" id="KW-0963">Cytoplasm</keyword>
<dbReference type="RefSeq" id="XP_009009012.1">
    <property type="nucleotide sequence ID" value="XM_009010764.1"/>
</dbReference>
<dbReference type="InterPro" id="IPR053879">
    <property type="entry name" value="HYDIN_VesB_CFA65-like_Ig"/>
</dbReference>
<name>T1FXG7_HELRO</name>
<keyword evidence="5" id="KW-0966">Cell projection</keyword>
<dbReference type="GeneID" id="20213515"/>
<evidence type="ECO:0000259" key="8">
    <source>
        <dbReference type="Pfam" id="PF22544"/>
    </source>
</evidence>
<evidence type="ECO:0000259" key="7">
    <source>
        <dbReference type="Pfam" id="PF17213"/>
    </source>
</evidence>
<dbReference type="SUPFAM" id="SSF52540">
    <property type="entry name" value="P-loop containing nucleoside triphosphate hydrolases"/>
    <property type="match status" value="1"/>
</dbReference>
<evidence type="ECO:0000256" key="5">
    <source>
        <dbReference type="ARBA" id="ARBA00023273"/>
    </source>
</evidence>
<dbReference type="OrthoDB" id="6287718at2759"/>
<dbReference type="CTD" id="20213515"/>
<dbReference type="OMA" id="ISPEARM"/>
<dbReference type="STRING" id="6412.T1FXG7"/>
<sequence>MPDLMLSNNNLSFGTIKCGECKIIGLQLYNQQDIPCRWRFINPNRDLSKDDKYVPLHLKRKNKLDRSVCPLFEVTPSEGLVLPCSRTNVQVKFTPNEEKTYQSHLIFQFEQSSKRQLLYVTGSAVVPRIEILNQFVEFAPCLPNEEVVCERSIVIRNPCSFPVEVFNLEMDELYLQEEKILRLLEGYDEYNNLILPARQPADKLPQEILDYYDDLIKKYYEMLTEKRRLRHISETELDGEQKEAENDGERKEKDEDKKTEKGDDKKKETEKKKEIIDKIKFEKKRKILLNLLEAVQALHKSSHLNENPVSLALSNYMKVDLSEEGQLGDLRRGVVIMIHGPPRSGKTTTANALATDYKAKVLKVDDIIVEAVLCGTSVACCAARQACLERSR</sequence>
<dbReference type="AlphaFoldDB" id="T1FXG7"/>
<dbReference type="Gene3D" id="2.60.40.10">
    <property type="entry name" value="Immunoglobulins"/>
    <property type="match status" value="1"/>
</dbReference>
<keyword evidence="11" id="KW-1185">Reference proteome</keyword>
<evidence type="ECO:0000256" key="6">
    <source>
        <dbReference type="SAM" id="MobiDB-lite"/>
    </source>
</evidence>